<reference evidence="1 2" key="1">
    <citation type="submission" date="2017-06" db="EMBL/GenBank/DDBJ databases">
        <title>Cmopartive genomic analysis of Ambrosia Fusariam Clade fungi.</title>
        <authorList>
            <person name="Stajich J.E."/>
            <person name="Carrillo J."/>
            <person name="Kijimoto T."/>
            <person name="Eskalen A."/>
            <person name="O'Donnell K."/>
            <person name="Kasson M."/>
        </authorList>
    </citation>
    <scope>NUCLEOTIDE SEQUENCE [LARGE SCALE GENOMIC DNA]</scope>
    <source>
        <strain evidence="1 2">NRRL 20438</strain>
    </source>
</reference>
<sequence length="53" mass="6021">MRVSHAERTPFKSSYAQQLSLDVDGTGRHEHPFWHECALRLIKVYAKKGIGPA</sequence>
<organism evidence="1 2">
    <name type="scientific">Fusarium ambrosium</name>
    <dbReference type="NCBI Taxonomy" id="131363"/>
    <lineage>
        <taxon>Eukaryota</taxon>
        <taxon>Fungi</taxon>
        <taxon>Dikarya</taxon>
        <taxon>Ascomycota</taxon>
        <taxon>Pezizomycotina</taxon>
        <taxon>Sordariomycetes</taxon>
        <taxon>Hypocreomycetidae</taxon>
        <taxon>Hypocreales</taxon>
        <taxon>Nectriaceae</taxon>
        <taxon>Fusarium</taxon>
        <taxon>Fusarium solani species complex</taxon>
    </lineage>
</organism>
<keyword evidence="2" id="KW-1185">Reference proteome</keyword>
<name>A0A428U3Q5_9HYPO</name>
<comment type="caution">
    <text evidence="1">The sequence shown here is derived from an EMBL/GenBank/DDBJ whole genome shotgun (WGS) entry which is preliminary data.</text>
</comment>
<protein>
    <submittedName>
        <fullName evidence="1">Uncharacterized protein</fullName>
    </submittedName>
</protein>
<gene>
    <name evidence="1" type="ORF">CDV31_007977</name>
</gene>
<dbReference type="Proteomes" id="UP000288429">
    <property type="component" value="Unassembled WGS sequence"/>
</dbReference>
<evidence type="ECO:0000313" key="2">
    <source>
        <dbReference type="Proteomes" id="UP000288429"/>
    </source>
</evidence>
<evidence type="ECO:0000313" key="1">
    <source>
        <dbReference type="EMBL" id="RSM08838.1"/>
    </source>
</evidence>
<dbReference type="EMBL" id="NIZV01000102">
    <property type="protein sequence ID" value="RSM08838.1"/>
    <property type="molecule type" value="Genomic_DNA"/>
</dbReference>
<dbReference type="AlphaFoldDB" id="A0A428U3Q5"/>
<accession>A0A428U3Q5</accession>
<proteinExistence type="predicted"/>